<dbReference type="AlphaFoldDB" id="A0A0R0CPN6"/>
<dbReference type="InterPro" id="IPR029058">
    <property type="entry name" value="AB_hydrolase_fold"/>
</dbReference>
<feature type="compositionally biased region" description="Basic and acidic residues" evidence="1">
    <location>
        <begin position="291"/>
        <end position="312"/>
    </location>
</feature>
<organism evidence="3 4">
    <name type="scientific">Stenotrophomonas chelatiphaga</name>
    <dbReference type="NCBI Taxonomy" id="517011"/>
    <lineage>
        <taxon>Bacteria</taxon>
        <taxon>Pseudomonadati</taxon>
        <taxon>Pseudomonadota</taxon>
        <taxon>Gammaproteobacteria</taxon>
        <taxon>Lysobacterales</taxon>
        <taxon>Lysobacteraceae</taxon>
        <taxon>Stenotrophomonas</taxon>
    </lineage>
</organism>
<evidence type="ECO:0000313" key="4">
    <source>
        <dbReference type="Proteomes" id="UP000051386"/>
    </source>
</evidence>
<feature type="domain" description="X-Tfes XVIPCD" evidence="2">
    <location>
        <begin position="316"/>
        <end position="413"/>
    </location>
</feature>
<dbReference type="InterPro" id="IPR046519">
    <property type="entry name" value="X-Tfes_XVIPCD"/>
</dbReference>
<keyword evidence="4" id="KW-1185">Reference proteome</keyword>
<dbReference type="Proteomes" id="UP000051386">
    <property type="component" value="Unassembled WGS sequence"/>
</dbReference>
<dbReference type="RefSeq" id="WP_057687446.1">
    <property type="nucleotide sequence ID" value="NZ_LDJK01000096.1"/>
</dbReference>
<evidence type="ECO:0000259" key="2">
    <source>
        <dbReference type="Pfam" id="PF20410"/>
    </source>
</evidence>
<feature type="region of interest" description="Disordered" evidence="1">
    <location>
        <begin position="419"/>
        <end position="443"/>
    </location>
</feature>
<proteinExistence type="predicted"/>
<dbReference type="Gene3D" id="3.40.50.1820">
    <property type="entry name" value="alpha/beta hydrolase"/>
    <property type="match status" value="1"/>
</dbReference>
<dbReference type="PATRIC" id="fig|517011.3.peg.3550"/>
<gene>
    <name evidence="3" type="ORF">ABB28_16490</name>
</gene>
<sequence length="443" mass="47118">MPLTHRDYAALSADAYEDHRVGRRAPGQEEVVPLNGHNYKVLEHVNNRVNGYQGTIYQREDTGEIIVSHRGTEEIAQDAVLADGGMVLARYNLQAGDAIALTQRAVALSKHIGENEGRAPEVTVTGHSLGGALAQVTAHHFDLKGETFNAYGAASLGLRIPEGGKSVLNHAMASDPVSAASGHYGEVRLYARPDEIRTLGNAGFSNKWYNGVIPDSALVAAAGSLGAHKLGNFADAGSVLDDPATQALAKQNARMIDEYRDKMELLRGAVTTGARGVPGVAVDLYDRIRGPLDPGEPARKATDDAHKRDGAMRMDSPGHPGNLLFQDALRGVEAQDLRVGRTPDQHSGQLAGSLAAEMHANGGTRIDSVLMSSDASRTFGVQGQANDPAHLRVSVATTEAMNIPLDQSSERVASQQALQQLAAQDRDQQIEQIQSTAARSMNA</sequence>
<accession>A0A0R0CPN6</accession>
<dbReference type="EMBL" id="LDJK01000096">
    <property type="protein sequence ID" value="KRG67585.1"/>
    <property type="molecule type" value="Genomic_DNA"/>
</dbReference>
<dbReference type="SUPFAM" id="SSF53474">
    <property type="entry name" value="alpha/beta-Hydrolases"/>
    <property type="match status" value="1"/>
</dbReference>
<evidence type="ECO:0000313" key="3">
    <source>
        <dbReference type="EMBL" id="KRG67585.1"/>
    </source>
</evidence>
<feature type="region of interest" description="Disordered" evidence="1">
    <location>
        <begin position="291"/>
        <end position="320"/>
    </location>
</feature>
<evidence type="ECO:0000256" key="1">
    <source>
        <dbReference type="SAM" id="MobiDB-lite"/>
    </source>
</evidence>
<reference evidence="3 4" key="1">
    <citation type="submission" date="2015-05" db="EMBL/GenBank/DDBJ databases">
        <title>Genome sequencing and analysis of members of genus Stenotrophomonas.</title>
        <authorList>
            <person name="Patil P.P."/>
            <person name="Midha S."/>
            <person name="Patil P.B."/>
        </authorList>
    </citation>
    <scope>NUCLEOTIDE SEQUENCE [LARGE SCALE GENOMIC DNA]</scope>
    <source>
        <strain evidence="3 4">DSM 21508</strain>
    </source>
</reference>
<dbReference type="GO" id="GO:0006629">
    <property type="term" value="P:lipid metabolic process"/>
    <property type="evidence" value="ECO:0007669"/>
    <property type="project" value="InterPro"/>
</dbReference>
<dbReference type="Pfam" id="PF20410">
    <property type="entry name" value="X-Tfes_XVIPCD"/>
    <property type="match status" value="1"/>
</dbReference>
<comment type="caution">
    <text evidence="3">The sequence shown here is derived from an EMBL/GenBank/DDBJ whole genome shotgun (WGS) entry which is preliminary data.</text>
</comment>
<name>A0A0R0CPN6_9GAMM</name>
<protein>
    <submittedName>
        <fullName evidence="3">Lipase</fullName>
    </submittedName>
</protein>
<dbReference type="Pfam" id="PF26363">
    <property type="entry name" value="Phospholipase-like"/>
    <property type="match status" value="1"/>
</dbReference>
<feature type="compositionally biased region" description="Polar residues" evidence="1">
    <location>
        <begin position="430"/>
        <end position="443"/>
    </location>
</feature>